<evidence type="ECO:0000313" key="3">
    <source>
        <dbReference type="Proteomes" id="UP000464262"/>
    </source>
</evidence>
<dbReference type="Proteomes" id="UP000464262">
    <property type="component" value="Chromosome 1"/>
</dbReference>
<evidence type="ECO:0008006" key="4">
    <source>
        <dbReference type="Google" id="ProtNLM"/>
    </source>
</evidence>
<dbReference type="RefSeq" id="WP_164649384.1">
    <property type="nucleotide sequence ID" value="NZ_CP047475.1"/>
</dbReference>
<keyword evidence="1" id="KW-1133">Transmembrane helix</keyword>
<reference evidence="2 3" key="1">
    <citation type="submission" date="2020-01" db="EMBL/GenBank/DDBJ databases">
        <title>Whole genome and functional gene identification of agarase of Vibrio HN897.</title>
        <authorList>
            <person name="Liu Y."/>
            <person name="Zhao Z."/>
        </authorList>
    </citation>
    <scope>NUCLEOTIDE SEQUENCE [LARGE SCALE GENOMIC DNA]</scope>
    <source>
        <strain evidence="2 3">HN897</strain>
    </source>
</reference>
<protein>
    <recommendedName>
        <fullName evidence="4">50S ribosomal protein L33</fullName>
    </recommendedName>
</protein>
<keyword evidence="1" id="KW-0812">Transmembrane</keyword>
<organism evidence="2 3">
    <name type="scientific">Vibrio astriarenae</name>
    <dbReference type="NCBI Taxonomy" id="1481923"/>
    <lineage>
        <taxon>Bacteria</taxon>
        <taxon>Pseudomonadati</taxon>
        <taxon>Pseudomonadota</taxon>
        <taxon>Gammaproteobacteria</taxon>
        <taxon>Vibrionales</taxon>
        <taxon>Vibrionaceae</taxon>
        <taxon>Vibrio</taxon>
    </lineage>
</organism>
<evidence type="ECO:0000313" key="2">
    <source>
        <dbReference type="EMBL" id="QIA64479.1"/>
    </source>
</evidence>
<proteinExistence type="predicted"/>
<evidence type="ECO:0000256" key="1">
    <source>
        <dbReference type="SAM" id="Phobius"/>
    </source>
</evidence>
<name>A0A7Z2T4W7_9VIBR</name>
<keyword evidence="3" id="KW-1185">Reference proteome</keyword>
<sequence length="169" mass="19840">MRNQSTQRQRRWNNILILGIISFMVLMNAPKLIQTYLIGEPEQTESVSTGNKSQLPRLLDPNHAVEALYFNGAELKWENGQWTSNLNTQDVPIPELITRWQSLEGTLLENDIFDAIRSNLGSPETIEIWYQGVEEPHRITFYRGDEFWVFQNWQQQWIAISFEVDYLIP</sequence>
<dbReference type="AlphaFoldDB" id="A0A7Z2T4W7"/>
<dbReference type="KEGG" id="vas:GT360_13710"/>
<feature type="transmembrane region" description="Helical" evidence="1">
    <location>
        <begin position="12"/>
        <end position="29"/>
    </location>
</feature>
<accession>A0A7Z2T4W7</accession>
<dbReference type="EMBL" id="CP047475">
    <property type="protein sequence ID" value="QIA64479.1"/>
    <property type="molecule type" value="Genomic_DNA"/>
</dbReference>
<keyword evidence="1" id="KW-0472">Membrane</keyword>
<gene>
    <name evidence="2" type="ORF">GT360_13710</name>
</gene>